<evidence type="ECO:0000256" key="1">
    <source>
        <dbReference type="SAM" id="Coils"/>
    </source>
</evidence>
<name>A0A9P0FDL3_BRAAE</name>
<feature type="coiled-coil region" evidence="1">
    <location>
        <begin position="368"/>
        <end position="428"/>
    </location>
</feature>
<gene>
    <name evidence="3" type="ORF">MELIAE_LOCUS2158</name>
</gene>
<evidence type="ECO:0000259" key="2">
    <source>
        <dbReference type="Pfam" id="PF16531"/>
    </source>
</evidence>
<protein>
    <recommendedName>
        <fullName evidence="2">Spindle assembly abnormal protein 6 N-terminal domain-containing protein</fullName>
    </recommendedName>
</protein>
<reference evidence="3" key="1">
    <citation type="submission" date="2021-12" db="EMBL/GenBank/DDBJ databases">
        <authorList>
            <person name="King R."/>
        </authorList>
    </citation>
    <scope>NUCLEOTIDE SEQUENCE</scope>
</reference>
<organism evidence="3 4">
    <name type="scientific">Brassicogethes aeneus</name>
    <name type="common">Rape pollen beetle</name>
    <name type="synonym">Meligethes aeneus</name>
    <dbReference type="NCBI Taxonomy" id="1431903"/>
    <lineage>
        <taxon>Eukaryota</taxon>
        <taxon>Metazoa</taxon>
        <taxon>Ecdysozoa</taxon>
        <taxon>Arthropoda</taxon>
        <taxon>Hexapoda</taxon>
        <taxon>Insecta</taxon>
        <taxon>Pterygota</taxon>
        <taxon>Neoptera</taxon>
        <taxon>Endopterygota</taxon>
        <taxon>Coleoptera</taxon>
        <taxon>Polyphaga</taxon>
        <taxon>Cucujiformia</taxon>
        <taxon>Nitidulidae</taxon>
        <taxon>Meligethinae</taxon>
        <taxon>Brassicogethes</taxon>
    </lineage>
</organism>
<feature type="coiled-coil region" evidence="1">
    <location>
        <begin position="132"/>
        <end position="187"/>
    </location>
</feature>
<dbReference type="Pfam" id="PF16531">
    <property type="entry name" value="SAS-6_N"/>
    <property type="match status" value="1"/>
</dbReference>
<sequence>MCSKELNNCVYRKDHLVPIYEKNRYLEDRKLNIAICDFQDRDVLQVKVRDQSDFSFNYFEDMDMGDFEVMRNSQNLDINFLEFKTDLIDMLNQHQKDEMHLKVELSQNKCTLVFYGKSKIKIIVYLTVDLKLTNQKEIFSEMNNNLKQLQEINERLKWQLSQSKSTIKDKEKQILETMQLKKNIEQEFLNHLSKVESFFNNKICEIRDNLLTKLTLNQKRLSKLFNDLQTVKSESILKSDSSQRLLKTMESLRIETIENATIINELKTENSALISAKNTYDKIINDLNSKIQDLDKVNSILQSKNEELRDDLEKVSVIIAQKKETNDELARDLVQANQMLVNFNNHYDKKVKQIEDLNNALMLKDQYIQEQRVKTNELLNEFEEYKTKFSNEEFINLKHENTLKNNKITELENTVRKLNKMNNILTQKVSGQMPFNH</sequence>
<feature type="coiled-coil region" evidence="1">
    <location>
        <begin position="284"/>
        <end position="339"/>
    </location>
</feature>
<dbReference type="OrthoDB" id="49058at2759"/>
<keyword evidence="4" id="KW-1185">Reference proteome</keyword>
<evidence type="ECO:0000313" key="4">
    <source>
        <dbReference type="Proteomes" id="UP001154078"/>
    </source>
</evidence>
<dbReference type="InterPro" id="IPR038558">
    <property type="entry name" value="SAS-6_N_sf"/>
</dbReference>
<dbReference type="EMBL" id="OV121141">
    <property type="protein sequence ID" value="CAH0548751.1"/>
    <property type="molecule type" value="Genomic_DNA"/>
</dbReference>
<feature type="domain" description="Spindle assembly abnormal protein 6 N-terminal" evidence="2">
    <location>
        <begin position="29"/>
        <end position="130"/>
    </location>
</feature>
<accession>A0A9P0FDL3</accession>
<evidence type="ECO:0000313" key="3">
    <source>
        <dbReference type="EMBL" id="CAH0548751.1"/>
    </source>
</evidence>
<dbReference type="AlphaFoldDB" id="A0A9P0FDL3"/>
<dbReference type="Gene3D" id="2.170.210.20">
    <property type="entry name" value="Spindle assembly abnormal protein 6, N-terminal domain"/>
    <property type="match status" value="1"/>
</dbReference>
<dbReference type="Proteomes" id="UP001154078">
    <property type="component" value="Chromosome 10"/>
</dbReference>
<proteinExistence type="predicted"/>
<keyword evidence="1" id="KW-0175">Coiled coil</keyword>
<dbReference type="InterPro" id="IPR032396">
    <property type="entry name" value="SAS-6_N"/>
</dbReference>